<dbReference type="EMBL" id="JBHLYR010000003">
    <property type="protein sequence ID" value="MFB9990486.1"/>
    <property type="molecule type" value="Genomic_DNA"/>
</dbReference>
<accession>A0ABV6AWA9</accession>
<evidence type="ECO:0000313" key="2">
    <source>
        <dbReference type="Proteomes" id="UP001589733"/>
    </source>
</evidence>
<dbReference type="RefSeq" id="WP_380004451.1">
    <property type="nucleotide sequence ID" value="NZ_JBHLYR010000003.1"/>
</dbReference>
<evidence type="ECO:0000313" key="1">
    <source>
        <dbReference type="EMBL" id="MFB9990486.1"/>
    </source>
</evidence>
<organism evidence="1 2">
    <name type="scientific">Deinococcus oregonensis</name>
    <dbReference type="NCBI Taxonomy" id="1805970"/>
    <lineage>
        <taxon>Bacteria</taxon>
        <taxon>Thermotogati</taxon>
        <taxon>Deinococcota</taxon>
        <taxon>Deinococci</taxon>
        <taxon>Deinococcales</taxon>
        <taxon>Deinococcaceae</taxon>
        <taxon>Deinococcus</taxon>
    </lineage>
</organism>
<sequence length="77" mass="8273">ERALLAAGASPEEAHAALAEVRAELTRAEAALRRAVAHEARELAEAPLSESVRRLQAEAGFLEDSVPARRETESLDI</sequence>
<gene>
    <name evidence="1" type="ORF">ACFFLM_00585</name>
</gene>
<keyword evidence="2" id="KW-1185">Reference proteome</keyword>
<reference evidence="1 2" key="1">
    <citation type="submission" date="2024-09" db="EMBL/GenBank/DDBJ databases">
        <authorList>
            <person name="Sun Q."/>
            <person name="Mori K."/>
        </authorList>
    </citation>
    <scope>NUCLEOTIDE SEQUENCE [LARGE SCALE GENOMIC DNA]</scope>
    <source>
        <strain evidence="1 2">JCM 13503</strain>
    </source>
</reference>
<feature type="non-terminal residue" evidence="1">
    <location>
        <position position="1"/>
    </location>
</feature>
<protein>
    <recommendedName>
        <fullName evidence="3">Chromosome segregation protein SMC</fullName>
    </recommendedName>
</protein>
<comment type="caution">
    <text evidence="1">The sequence shown here is derived from an EMBL/GenBank/DDBJ whole genome shotgun (WGS) entry which is preliminary data.</text>
</comment>
<name>A0ABV6AWA9_9DEIO</name>
<evidence type="ECO:0008006" key="3">
    <source>
        <dbReference type="Google" id="ProtNLM"/>
    </source>
</evidence>
<dbReference type="Proteomes" id="UP001589733">
    <property type="component" value="Unassembled WGS sequence"/>
</dbReference>
<proteinExistence type="predicted"/>